<proteinExistence type="predicted"/>
<name>A0ABW2BIW4_9HYPH</name>
<organism evidence="3 4">
    <name type="scientific">Methylobacterium komagatae</name>
    <dbReference type="NCBI Taxonomy" id="374425"/>
    <lineage>
        <taxon>Bacteria</taxon>
        <taxon>Pseudomonadati</taxon>
        <taxon>Pseudomonadota</taxon>
        <taxon>Alphaproteobacteria</taxon>
        <taxon>Hyphomicrobiales</taxon>
        <taxon>Methylobacteriaceae</taxon>
        <taxon>Methylobacterium</taxon>
    </lineage>
</organism>
<keyword evidence="2" id="KW-0732">Signal</keyword>
<evidence type="ECO:0000313" key="3">
    <source>
        <dbReference type="EMBL" id="MFC6790075.1"/>
    </source>
</evidence>
<dbReference type="EMBL" id="JBHSWN010000001">
    <property type="protein sequence ID" value="MFC6790075.1"/>
    <property type="molecule type" value="Genomic_DNA"/>
</dbReference>
<evidence type="ECO:0000313" key="4">
    <source>
        <dbReference type="Proteomes" id="UP001596292"/>
    </source>
</evidence>
<feature type="signal peptide" evidence="2">
    <location>
        <begin position="1"/>
        <end position="24"/>
    </location>
</feature>
<feature type="chain" id="PRO_5046321764" description="DUF2282 domain-containing protein" evidence="2">
    <location>
        <begin position="25"/>
        <end position="85"/>
    </location>
</feature>
<gene>
    <name evidence="3" type="ORF">ACFQE0_10875</name>
</gene>
<feature type="region of interest" description="Disordered" evidence="1">
    <location>
        <begin position="22"/>
        <end position="41"/>
    </location>
</feature>
<reference evidence="4" key="1">
    <citation type="journal article" date="2019" name="Int. J. Syst. Evol. Microbiol.">
        <title>The Global Catalogue of Microorganisms (GCM) 10K type strain sequencing project: providing services to taxonomists for standard genome sequencing and annotation.</title>
        <authorList>
            <consortium name="The Broad Institute Genomics Platform"/>
            <consortium name="The Broad Institute Genome Sequencing Center for Infectious Disease"/>
            <person name="Wu L."/>
            <person name="Ma J."/>
        </authorList>
    </citation>
    <scope>NUCLEOTIDE SEQUENCE [LARGE SCALE GENOMIC DNA]</scope>
    <source>
        <strain evidence="4">CCUG 48316</strain>
    </source>
</reference>
<dbReference type="RefSeq" id="WP_378969451.1">
    <property type="nucleotide sequence ID" value="NZ_JBHSWN010000001.1"/>
</dbReference>
<accession>A0ABW2BIW4</accession>
<comment type="caution">
    <text evidence="3">The sequence shown here is derived from an EMBL/GenBank/DDBJ whole genome shotgun (WGS) entry which is preliminary data.</text>
</comment>
<keyword evidence="4" id="KW-1185">Reference proteome</keyword>
<sequence length="85" mass="8835">MQTRLVAVALTLFLGLPGSMAAQAQGTQTASPGSTGQTDVTGACTITSRGNQQKTCMNRVPQASCAANAREQRTTFDWKAGTDCP</sequence>
<protein>
    <recommendedName>
        <fullName evidence="5">DUF2282 domain-containing protein</fullName>
    </recommendedName>
</protein>
<dbReference type="Proteomes" id="UP001596292">
    <property type="component" value="Unassembled WGS sequence"/>
</dbReference>
<evidence type="ECO:0000256" key="2">
    <source>
        <dbReference type="SAM" id="SignalP"/>
    </source>
</evidence>
<evidence type="ECO:0008006" key="5">
    <source>
        <dbReference type="Google" id="ProtNLM"/>
    </source>
</evidence>
<evidence type="ECO:0000256" key="1">
    <source>
        <dbReference type="SAM" id="MobiDB-lite"/>
    </source>
</evidence>